<feature type="domain" description="KIB1-4 beta-propeller" evidence="1">
    <location>
        <begin position="34"/>
        <end position="99"/>
    </location>
</feature>
<dbReference type="InterPro" id="IPR005174">
    <property type="entry name" value="KIB1-4_b-propeller"/>
</dbReference>
<proteinExistence type="predicted"/>
<organism evidence="2">
    <name type="scientific">Solanum chacoense</name>
    <name type="common">Chaco potato</name>
    <dbReference type="NCBI Taxonomy" id="4108"/>
    <lineage>
        <taxon>Eukaryota</taxon>
        <taxon>Viridiplantae</taxon>
        <taxon>Streptophyta</taxon>
        <taxon>Embryophyta</taxon>
        <taxon>Tracheophyta</taxon>
        <taxon>Spermatophyta</taxon>
        <taxon>Magnoliopsida</taxon>
        <taxon>eudicotyledons</taxon>
        <taxon>Gunneridae</taxon>
        <taxon>Pentapetalae</taxon>
        <taxon>asterids</taxon>
        <taxon>lamiids</taxon>
        <taxon>Solanales</taxon>
        <taxon>Solanaceae</taxon>
        <taxon>Solanoideae</taxon>
        <taxon>Solaneae</taxon>
        <taxon>Solanum</taxon>
    </lineage>
</organism>
<evidence type="ECO:0000259" key="1">
    <source>
        <dbReference type="Pfam" id="PF03478"/>
    </source>
</evidence>
<dbReference type="Pfam" id="PF03478">
    <property type="entry name" value="Beta-prop_KIB1-4"/>
    <property type="match status" value="1"/>
</dbReference>
<evidence type="ECO:0000313" key="2">
    <source>
        <dbReference type="EMBL" id="JAP11219.1"/>
    </source>
</evidence>
<accession>A0A0V0GTJ5</accession>
<sequence>MHSVSGRKLGIIQMIPEINKTTCLSPVTTFRAPIDATAMHRRIHLVSWQDQLFLVQQKMGSPSIFEVWEVDFETNQFNRLLNLDGFIIFLSGRFSAATSSWLPQEKNRSISQRAVITTLYMPFSLANKA</sequence>
<dbReference type="EMBL" id="GEDG01031718">
    <property type="protein sequence ID" value="JAP11219.1"/>
    <property type="molecule type" value="Transcribed_RNA"/>
</dbReference>
<dbReference type="AlphaFoldDB" id="A0A0V0GTJ5"/>
<name>A0A0V0GTJ5_SOLCH</name>
<reference evidence="2" key="1">
    <citation type="submission" date="2015-12" db="EMBL/GenBank/DDBJ databases">
        <title>Gene expression during late stages of embryo sac development: a critical building block for successful pollen-pistil interactions.</title>
        <authorList>
            <person name="Liu Y."/>
            <person name="Joly V."/>
            <person name="Sabar M."/>
            <person name="Matton D.P."/>
        </authorList>
    </citation>
    <scope>NUCLEOTIDE SEQUENCE</scope>
</reference>
<protein>
    <submittedName>
        <fullName evidence="2">Putative ovule protein</fullName>
    </submittedName>
</protein>